<keyword evidence="3" id="KW-1185">Reference proteome</keyword>
<evidence type="ECO:0000313" key="2">
    <source>
        <dbReference type="EMBL" id="MBK6265650.1"/>
    </source>
</evidence>
<keyword evidence="1" id="KW-1133">Transmembrane helix</keyword>
<feature type="transmembrane region" description="Helical" evidence="1">
    <location>
        <begin position="39"/>
        <end position="57"/>
    </location>
</feature>
<protein>
    <submittedName>
        <fullName evidence="2">Uncharacterized protein</fullName>
    </submittedName>
</protein>
<comment type="caution">
    <text evidence="2">The sequence shown here is derived from an EMBL/GenBank/DDBJ whole genome shotgun (WGS) entry which is preliminary data.</text>
</comment>
<proteinExistence type="predicted"/>
<feature type="transmembrane region" description="Helical" evidence="1">
    <location>
        <begin position="112"/>
        <end position="133"/>
    </location>
</feature>
<evidence type="ECO:0000313" key="3">
    <source>
        <dbReference type="Proteomes" id="UP000611723"/>
    </source>
</evidence>
<gene>
    <name evidence="2" type="ORF">JKA74_11430</name>
</gene>
<accession>A0A934WZG0</accession>
<dbReference type="RefSeq" id="WP_201431325.1">
    <property type="nucleotide sequence ID" value="NZ_JAEQBW010000004.1"/>
</dbReference>
<dbReference type="Proteomes" id="UP000611723">
    <property type="component" value="Unassembled WGS sequence"/>
</dbReference>
<dbReference type="AlphaFoldDB" id="A0A934WZG0"/>
<sequence length="181" mass="20640">MNINDLKSNWKNIQPESKKTTTDLLKMTKVRNHPTLKRIRIKLIIESILLIAFLAVYNNIFDGAQKPTWVNIMLIIAAGLFVLVDLSAYLNLKNIPQGKNLKETLQQFSGRLKLISTLSLISSLLFGTALILFFTSSINFTENKYFILIGIILTLLLMIFASYKIWANRINHITKTIADLE</sequence>
<feature type="transmembrane region" description="Helical" evidence="1">
    <location>
        <begin position="145"/>
        <end position="166"/>
    </location>
</feature>
<feature type="transmembrane region" description="Helical" evidence="1">
    <location>
        <begin position="69"/>
        <end position="92"/>
    </location>
</feature>
<organism evidence="2 3">
    <name type="scientific">Marivirga aurantiaca</name>
    <dbReference type="NCBI Taxonomy" id="2802615"/>
    <lineage>
        <taxon>Bacteria</taxon>
        <taxon>Pseudomonadati</taxon>
        <taxon>Bacteroidota</taxon>
        <taxon>Cytophagia</taxon>
        <taxon>Cytophagales</taxon>
        <taxon>Marivirgaceae</taxon>
        <taxon>Marivirga</taxon>
    </lineage>
</organism>
<name>A0A934WZG0_9BACT</name>
<dbReference type="EMBL" id="JAEQBW010000004">
    <property type="protein sequence ID" value="MBK6265650.1"/>
    <property type="molecule type" value="Genomic_DNA"/>
</dbReference>
<reference evidence="2" key="1">
    <citation type="submission" date="2021-01" db="EMBL/GenBank/DDBJ databases">
        <title>Marivirga aurantiaca sp. nov., isolated from intertidal surface sediments.</title>
        <authorList>
            <person name="Zhang M."/>
        </authorList>
    </citation>
    <scope>NUCLEOTIDE SEQUENCE</scope>
    <source>
        <strain evidence="2">S37H4</strain>
    </source>
</reference>
<evidence type="ECO:0000256" key="1">
    <source>
        <dbReference type="SAM" id="Phobius"/>
    </source>
</evidence>
<keyword evidence="1" id="KW-0812">Transmembrane</keyword>
<keyword evidence="1" id="KW-0472">Membrane</keyword>